<dbReference type="EMBL" id="CM045760">
    <property type="protein sequence ID" value="KAI8025881.1"/>
    <property type="molecule type" value="Genomic_DNA"/>
</dbReference>
<evidence type="ECO:0000313" key="1">
    <source>
        <dbReference type="EMBL" id="KAI8025881.1"/>
    </source>
</evidence>
<organism evidence="1 2">
    <name type="scientific">Camellia lanceoleosa</name>
    <dbReference type="NCBI Taxonomy" id="1840588"/>
    <lineage>
        <taxon>Eukaryota</taxon>
        <taxon>Viridiplantae</taxon>
        <taxon>Streptophyta</taxon>
        <taxon>Embryophyta</taxon>
        <taxon>Tracheophyta</taxon>
        <taxon>Spermatophyta</taxon>
        <taxon>Magnoliopsida</taxon>
        <taxon>eudicotyledons</taxon>
        <taxon>Gunneridae</taxon>
        <taxon>Pentapetalae</taxon>
        <taxon>asterids</taxon>
        <taxon>Ericales</taxon>
        <taxon>Theaceae</taxon>
        <taxon>Camellia</taxon>
    </lineage>
</organism>
<protein>
    <submittedName>
        <fullName evidence="1">Replication stress response regulator SDE2</fullName>
    </submittedName>
</protein>
<name>A0ACC0IPT6_9ERIC</name>
<gene>
    <name evidence="1" type="ORF">LOK49_LG02G00134</name>
</gene>
<reference evidence="1 2" key="1">
    <citation type="journal article" date="2022" name="Plant J.">
        <title>Chromosome-level genome of Camellia lanceoleosa provides a valuable resource for understanding genome evolution and self-incompatibility.</title>
        <authorList>
            <person name="Gong W."/>
            <person name="Xiao S."/>
            <person name="Wang L."/>
            <person name="Liao Z."/>
            <person name="Chang Y."/>
            <person name="Mo W."/>
            <person name="Hu G."/>
            <person name="Li W."/>
            <person name="Zhao G."/>
            <person name="Zhu H."/>
            <person name="Hu X."/>
            <person name="Ji K."/>
            <person name="Xiang X."/>
            <person name="Song Q."/>
            <person name="Yuan D."/>
            <person name="Jin S."/>
            <person name="Zhang L."/>
        </authorList>
    </citation>
    <scope>NUCLEOTIDE SEQUENCE [LARGE SCALE GENOMIC DNA]</scope>
    <source>
        <strain evidence="1">SQ_2022a</strain>
    </source>
</reference>
<proteinExistence type="predicted"/>
<evidence type="ECO:0000313" key="2">
    <source>
        <dbReference type="Proteomes" id="UP001060215"/>
    </source>
</evidence>
<keyword evidence="2" id="KW-1185">Reference proteome</keyword>
<sequence>MGLTVTLRFTSSSASAVPPQKPARRRQTTSTGVVIADKKLEEWRRRLEKKIAEDRMRIENSCFVRKGKRKVGDTDNADMDERKIGAGGVNGSDAKRVKIWMGKRKVGDSDNDDVDEDDSDDDEEEENDKSVILDSGNGLDSNKEAEGSLGSITGWNRDGESSGGVCAEIGTEGEETAIRGSSFAVESSDAGMVGSESNDAGEPALGTLGERMVGMEKQESSGPESGTLEGTINQPNISSIGDDGALEYVSHVVKPLNFDEFNSAAELEVFGMERLKSELQSRGLKCGGTLHSELPGLFCSKPYLWRCLRRNDNGLLCFHLIVSYCC</sequence>
<accession>A0ACC0IPT6</accession>
<dbReference type="Proteomes" id="UP001060215">
    <property type="component" value="Chromosome 3"/>
</dbReference>
<comment type="caution">
    <text evidence="1">The sequence shown here is derived from an EMBL/GenBank/DDBJ whole genome shotgun (WGS) entry which is preliminary data.</text>
</comment>